<reference evidence="2" key="1">
    <citation type="journal article" date="2020" name="Stud. Mycol.">
        <title>101 Dothideomycetes genomes: a test case for predicting lifestyles and emergence of pathogens.</title>
        <authorList>
            <person name="Haridas S."/>
            <person name="Albert R."/>
            <person name="Binder M."/>
            <person name="Bloem J."/>
            <person name="Labutti K."/>
            <person name="Salamov A."/>
            <person name="Andreopoulos B."/>
            <person name="Baker S."/>
            <person name="Barry K."/>
            <person name="Bills G."/>
            <person name="Bluhm B."/>
            <person name="Cannon C."/>
            <person name="Castanera R."/>
            <person name="Culley D."/>
            <person name="Daum C."/>
            <person name="Ezra D."/>
            <person name="Gonzalez J."/>
            <person name="Henrissat B."/>
            <person name="Kuo A."/>
            <person name="Liang C."/>
            <person name="Lipzen A."/>
            <person name="Lutzoni F."/>
            <person name="Magnuson J."/>
            <person name="Mondo S."/>
            <person name="Nolan M."/>
            <person name="Ohm R."/>
            <person name="Pangilinan J."/>
            <person name="Park H.-J."/>
            <person name="Ramirez L."/>
            <person name="Alfaro M."/>
            <person name="Sun H."/>
            <person name="Tritt A."/>
            <person name="Yoshinaga Y."/>
            <person name="Zwiers L.-H."/>
            <person name="Turgeon B."/>
            <person name="Goodwin S."/>
            <person name="Spatafora J."/>
            <person name="Crous P."/>
            <person name="Grigoriev I."/>
        </authorList>
    </citation>
    <scope>NUCLEOTIDE SEQUENCE</scope>
    <source>
        <strain evidence="2">CBS 121739</strain>
    </source>
</reference>
<gene>
    <name evidence="2" type="ORF">EJ05DRAFT_484649</name>
</gene>
<dbReference type="Proteomes" id="UP000799437">
    <property type="component" value="Unassembled WGS sequence"/>
</dbReference>
<dbReference type="OrthoDB" id="21292at2759"/>
<feature type="region of interest" description="Disordered" evidence="1">
    <location>
        <begin position="1"/>
        <end position="55"/>
    </location>
</feature>
<dbReference type="Pfam" id="PF04614">
    <property type="entry name" value="Pex19"/>
    <property type="match status" value="1"/>
</dbReference>
<dbReference type="GO" id="GO:0045046">
    <property type="term" value="P:protein import into peroxisome membrane"/>
    <property type="evidence" value="ECO:0007669"/>
    <property type="project" value="TreeGrafter"/>
</dbReference>
<dbReference type="InterPro" id="IPR006708">
    <property type="entry name" value="Pex19"/>
</dbReference>
<evidence type="ECO:0000313" key="2">
    <source>
        <dbReference type="EMBL" id="KAF2759734.1"/>
    </source>
</evidence>
<dbReference type="PANTHER" id="PTHR12774:SF2">
    <property type="entry name" value="PEROXISOMAL BIOGENESIS FACTOR 19"/>
    <property type="match status" value="1"/>
</dbReference>
<evidence type="ECO:0000313" key="3">
    <source>
        <dbReference type="Proteomes" id="UP000799437"/>
    </source>
</evidence>
<feature type="compositionally biased region" description="Polar residues" evidence="1">
    <location>
        <begin position="110"/>
        <end position="131"/>
    </location>
</feature>
<dbReference type="InterPro" id="IPR038322">
    <property type="entry name" value="Pex19_C_sf"/>
</dbReference>
<feature type="compositionally biased region" description="Low complexity" evidence="1">
    <location>
        <begin position="38"/>
        <end position="49"/>
    </location>
</feature>
<evidence type="ECO:0000256" key="1">
    <source>
        <dbReference type="SAM" id="MobiDB-lite"/>
    </source>
</evidence>
<dbReference type="AlphaFoldDB" id="A0A6A6WCF8"/>
<sequence>MPGEGEANQGDADVLDEFAHTKIDSKAEVPQASGPGRPAETTATTAPTEDSPFHFADDDFQKELQKGMADLLGEFKDSPDMKKQFETLMKELGDAAATSADGGSEDTAVPGSSNAGDPSASSKATEASFQETIRKTMERMQQSGDQASAEASSSADLGDDMMAQLLAEMAKEGGGGEEGFAKLLTDMMEELTNKDVLYEPMKELSDKFPDWMIQNKDKVSKEDLKRYEQQQVLVGEITAKFEEKNYSDKEPKAREYIVERMQKMQSVGAPPPDLVGDTNAAAEALAGMDEGCPQQ</sequence>
<dbReference type="Gene3D" id="1.20.120.900">
    <property type="entry name" value="Pex19, mPTS binding domain"/>
    <property type="match status" value="1"/>
</dbReference>
<dbReference type="RefSeq" id="XP_033602185.1">
    <property type="nucleotide sequence ID" value="XM_033745359.1"/>
</dbReference>
<dbReference type="GO" id="GO:0033328">
    <property type="term" value="F:peroxisome membrane targeting sequence binding"/>
    <property type="evidence" value="ECO:0007669"/>
    <property type="project" value="TreeGrafter"/>
</dbReference>
<proteinExistence type="predicted"/>
<feature type="compositionally biased region" description="Low complexity" evidence="1">
    <location>
        <begin position="141"/>
        <end position="156"/>
    </location>
</feature>
<dbReference type="GO" id="GO:0005778">
    <property type="term" value="C:peroxisomal membrane"/>
    <property type="evidence" value="ECO:0007669"/>
    <property type="project" value="TreeGrafter"/>
</dbReference>
<dbReference type="PANTHER" id="PTHR12774">
    <property type="entry name" value="PEROXISOMAL BIOGENESIS FACTOR 19"/>
    <property type="match status" value="1"/>
</dbReference>
<accession>A0A6A6WCF8</accession>
<protein>
    <submittedName>
        <fullName evidence="2">Pex19 protein</fullName>
    </submittedName>
</protein>
<keyword evidence="3" id="KW-1185">Reference proteome</keyword>
<dbReference type="EMBL" id="ML996569">
    <property type="protein sequence ID" value="KAF2759734.1"/>
    <property type="molecule type" value="Genomic_DNA"/>
</dbReference>
<feature type="compositionally biased region" description="Basic and acidic residues" evidence="1">
    <location>
        <begin position="17"/>
        <end position="27"/>
    </location>
</feature>
<organism evidence="2 3">
    <name type="scientific">Pseudovirgaria hyperparasitica</name>
    <dbReference type="NCBI Taxonomy" id="470096"/>
    <lineage>
        <taxon>Eukaryota</taxon>
        <taxon>Fungi</taxon>
        <taxon>Dikarya</taxon>
        <taxon>Ascomycota</taxon>
        <taxon>Pezizomycotina</taxon>
        <taxon>Dothideomycetes</taxon>
        <taxon>Dothideomycetes incertae sedis</taxon>
        <taxon>Acrospermales</taxon>
        <taxon>Acrospermaceae</taxon>
        <taxon>Pseudovirgaria</taxon>
    </lineage>
</organism>
<dbReference type="GeneID" id="54486413"/>
<feature type="region of interest" description="Disordered" evidence="1">
    <location>
        <begin position="94"/>
        <end position="178"/>
    </location>
</feature>
<name>A0A6A6WCF8_9PEZI</name>